<organism evidence="1 2">
    <name type="scientific">Micromonospora saelicesensis</name>
    <dbReference type="NCBI Taxonomy" id="285676"/>
    <lineage>
        <taxon>Bacteria</taxon>
        <taxon>Bacillati</taxon>
        <taxon>Actinomycetota</taxon>
        <taxon>Actinomycetes</taxon>
        <taxon>Micromonosporales</taxon>
        <taxon>Micromonosporaceae</taxon>
        <taxon>Micromonospora</taxon>
    </lineage>
</organism>
<evidence type="ECO:0000313" key="1">
    <source>
        <dbReference type="EMBL" id="SCF41422.1"/>
    </source>
</evidence>
<reference evidence="1 2" key="1">
    <citation type="submission" date="2016-06" db="EMBL/GenBank/DDBJ databases">
        <authorList>
            <person name="Kjaerup R.B."/>
            <person name="Dalgaard T.S."/>
            <person name="Juul-Madsen H.R."/>
        </authorList>
    </citation>
    <scope>NUCLEOTIDE SEQUENCE [LARGE SCALE GENOMIC DNA]</scope>
    <source>
        <strain evidence="1 2">DSM 44871</strain>
    </source>
</reference>
<evidence type="ECO:0000313" key="2">
    <source>
        <dbReference type="Proteomes" id="UP000198864"/>
    </source>
</evidence>
<protein>
    <submittedName>
        <fullName evidence="1">Sporadically distributed protein, TIGR04141 family</fullName>
    </submittedName>
</protein>
<accession>A0A1C5A865</accession>
<dbReference type="RefSeq" id="WP_141710495.1">
    <property type="nucleotide sequence ID" value="NZ_FMCR01000009.1"/>
</dbReference>
<dbReference type="AlphaFoldDB" id="A0A1C5A865"/>
<dbReference type="STRING" id="285676.GA0070561_6437"/>
<dbReference type="Proteomes" id="UP000198864">
    <property type="component" value="Unassembled WGS sequence"/>
</dbReference>
<dbReference type="InterPro" id="IPR026487">
    <property type="entry name" value="CHP04141"/>
</dbReference>
<dbReference type="Pfam" id="PF19614">
    <property type="entry name" value="DUF6119"/>
    <property type="match status" value="1"/>
</dbReference>
<dbReference type="NCBIfam" id="TIGR04141">
    <property type="entry name" value="TIGR04141 family sporadically distributed protein"/>
    <property type="match status" value="1"/>
</dbReference>
<name>A0A1C5A865_9ACTN</name>
<gene>
    <name evidence="1" type="ORF">GA0070561_6437</name>
</gene>
<sequence>MPRTPAPSNQTTLYRLRREEGLSLSDYVQEKYLDRGFNPAEVQLIEVSSLLVYGAISKDRASWVEHAASLTGVSPEIGNTTSAGTLLVPYHEFIYALTWGMGFLILDPKYMDAGFGIRFAIRKADPRRVRSVTTNAIDALPRTAKTSILGGAALSAFRIEEIGEVLHRMVVAVPSDGLTCERPDKKNYITVRGADALNVPLGKSPDQLLSDISVIHNVVQSQPVVPGLEHLEGTRPLKNDHPAVAALEQKLSANLANQDGGRLAMSWPAEWEDDRGEGTKFKFSGFGQGFNETTEDLELEDVLEPLKTFPPDQQFACLKRGKIQALNNDGDVISRAIAANKWLTFETDHNSQRYVYSRGQWYNVGGAYISLLQDRVGRILENAWDVELPSWPQKWKKRKSSGEVYLGPAPEGDYNIHVAGSDSRFTCLDRKLLYTEQHPSGIESCDLLGPSLELIHVKRLDDSVSASHLFAQAQVSAEALCHQVDALERFSEQVQRQSADKRSIPSEFRPARVVLAFAGRDATVASLFTFSQVTLHRCAQRLNDLSIELLVTSIKDDRNLPPATSAMGH</sequence>
<dbReference type="EMBL" id="FMCR01000009">
    <property type="protein sequence ID" value="SCF41422.1"/>
    <property type="molecule type" value="Genomic_DNA"/>
</dbReference>
<proteinExistence type="predicted"/>